<feature type="transmembrane region" description="Helical" evidence="7">
    <location>
        <begin position="81"/>
        <end position="105"/>
    </location>
</feature>
<evidence type="ECO:0000256" key="7">
    <source>
        <dbReference type="RuleBase" id="RU363032"/>
    </source>
</evidence>
<organism evidence="9 10">
    <name type="scientific">Diplocloster agilis</name>
    <dbReference type="NCBI Taxonomy" id="2850323"/>
    <lineage>
        <taxon>Bacteria</taxon>
        <taxon>Bacillati</taxon>
        <taxon>Bacillota</taxon>
        <taxon>Clostridia</taxon>
        <taxon>Lachnospirales</taxon>
        <taxon>Lachnospiraceae</taxon>
        <taxon>Diplocloster</taxon>
    </lineage>
</organism>
<comment type="similarity">
    <text evidence="7">Belongs to the binding-protein-dependent transport system permease family.</text>
</comment>
<dbReference type="EMBL" id="JAHQCW010000004">
    <property type="protein sequence ID" value="MBU9735733.1"/>
    <property type="molecule type" value="Genomic_DNA"/>
</dbReference>
<keyword evidence="4 7" id="KW-0812">Transmembrane</keyword>
<evidence type="ECO:0000256" key="1">
    <source>
        <dbReference type="ARBA" id="ARBA00004651"/>
    </source>
</evidence>
<evidence type="ECO:0000313" key="9">
    <source>
        <dbReference type="EMBL" id="MBU9735733.1"/>
    </source>
</evidence>
<feature type="transmembrane region" description="Helical" evidence="7">
    <location>
        <begin position="117"/>
        <end position="137"/>
    </location>
</feature>
<dbReference type="GO" id="GO:0055085">
    <property type="term" value="P:transmembrane transport"/>
    <property type="evidence" value="ECO:0007669"/>
    <property type="project" value="InterPro"/>
</dbReference>
<accession>A0A949K507</accession>
<feature type="transmembrane region" description="Helical" evidence="7">
    <location>
        <begin position="149"/>
        <end position="169"/>
    </location>
</feature>
<evidence type="ECO:0000256" key="3">
    <source>
        <dbReference type="ARBA" id="ARBA00022475"/>
    </source>
</evidence>
<name>A0A949K507_9FIRM</name>
<keyword evidence="5 7" id="KW-1133">Transmembrane helix</keyword>
<gene>
    <name evidence="9" type="ORF">KTH89_04235</name>
</gene>
<evidence type="ECO:0000256" key="2">
    <source>
        <dbReference type="ARBA" id="ARBA00022448"/>
    </source>
</evidence>
<dbReference type="SUPFAM" id="SSF161098">
    <property type="entry name" value="MetI-like"/>
    <property type="match status" value="1"/>
</dbReference>
<feature type="transmembrane region" description="Helical" evidence="7">
    <location>
        <begin position="26"/>
        <end position="47"/>
    </location>
</feature>
<evidence type="ECO:0000256" key="4">
    <source>
        <dbReference type="ARBA" id="ARBA00022692"/>
    </source>
</evidence>
<comment type="subcellular location">
    <subcellularLocation>
        <location evidence="1 7">Cell membrane</location>
        <topology evidence="1 7">Multi-pass membrane protein</topology>
    </subcellularLocation>
</comment>
<keyword evidence="10" id="KW-1185">Reference proteome</keyword>
<evidence type="ECO:0000313" key="10">
    <source>
        <dbReference type="Proteomes" id="UP000712157"/>
    </source>
</evidence>
<dbReference type="PANTHER" id="PTHR43744:SF12">
    <property type="entry name" value="ABC TRANSPORTER PERMEASE PROTEIN MG189-RELATED"/>
    <property type="match status" value="1"/>
</dbReference>
<dbReference type="InterPro" id="IPR000515">
    <property type="entry name" value="MetI-like"/>
</dbReference>
<proteinExistence type="inferred from homology"/>
<feature type="transmembrane region" description="Helical" evidence="7">
    <location>
        <begin position="194"/>
        <end position="216"/>
    </location>
</feature>
<evidence type="ECO:0000259" key="8">
    <source>
        <dbReference type="PROSITE" id="PS50928"/>
    </source>
</evidence>
<dbReference type="Proteomes" id="UP000712157">
    <property type="component" value="Unassembled WGS sequence"/>
</dbReference>
<keyword evidence="6 7" id="KW-0472">Membrane</keyword>
<dbReference type="PROSITE" id="PS50928">
    <property type="entry name" value="ABC_TM1"/>
    <property type="match status" value="1"/>
</dbReference>
<dbReference type="CDD" id="cd06261">
    <property type="entry name" value="TM_PBP2"/>
    <property type="match status" value="1"/>
</dbReference>
<protein>
    <submittedName>
        <fullName evidence="9">Carbohydrate ABC transporter permease</fullName>
    </submittedName>
</protein>
<dbReference type="InterPro" id="IPR035906">
    <property type="entry name" value="MetI-like_sf"/>
</dbReference>
<dbReference type="Pfam" id="PF00528">
    <property type="entry name" value="BPD_transp_1"/>
    <property type="match status" value="1"/>
</dbReference>
<dbReference type="RefSeq" id="WP_158342360.1">
    <property type="nucleotide sequence ID" value="NZ_JAHQCW010000004.1"/>
</dbReference>
<dbReference type="AlphaFoldDB" id="A0A949K507"/>
<reference evidence="9" key="1">
    <citation type="submission" date="2021-06" db="EMBL/GenBank/DDBJ databases">
        <title>Description of novel taxa of the family Lachnospiraceae.</title>
        <authorList>
            <person name="Chaplin A.V."/>
            <person name="Sokolova S.R."/>
            <person name="Pikina A.P."/>
            <person name="Korzhanova M."/>
            <person name="Belova V."/>
            <person name="Korostin D."/>
            <person name="Efimov B.A."/>
        </authorList>
    </citation>
    <scope>NUCLEOTIDE SEQUENCE</scope>
    <source>
        <strain evidence="9">ASD5720</strain>
    </source>
</reference>
<feature type="domain" description="ABC transmembrane type-1" evidence="8">
    <location>
        <begin position="82"/>
        <end position="274"/>
    </location>
</feature>
<dbReference type="PANTHER" id="PTHR43744">
    <property type="entry name" value="ABC TRANSPORTER PERMEASE PROTEIN MG189-RELATED-RELATED"/>
    <property type="match status" value="1"/>
</dbReference>
<dbReference type="GO" id="GO:0005886">
    <property type="term" value="C:plasma membrane"/>
    <property type="evidence" value="ECO:0007669"/>
    <property type="project" value="UniProtKB-SubCell"/>
</dbReference>
<feature type="transmembrane region" description="Helical" evidence="7">
    <location>
        <begin position="256"/>
        <end position="274"/>
    </location>
</feature>
<comment type="caution">
    <text evidence="9">The sequence shown here is derived from an EMBL/GenBank/DDBJ whole genome shotgun (WGS) entry which is preliminary data.</text>
</comment>
<dbReference type="Gene3D" id="1.10.3720.10">
    <property type="entry name" value="MetI-like"/>
    <property type="match status" value="1"/>
</dbReference>
<evidence type="ECO:0000256" key="6">
    <source>
        <dbReference type="ARBA" id="ARBA00023136"/>
    </source>
</evidence>
<sequence>MNIEKKQGKTVTAYSHSRSAKIFSRVLTVLTAVTVVYPLIFIALVSFKNNQEFYSNIWGLPQIWRWSNYSYAWISGKIGTYSINSIVITLSAVLGSVLIAALGGYALSKMCIPKAELILSILMMFNFIPGVAIYIPLYTQMNSMKLSGTLWMMILPYLAWQIPFSIYIFKKFFDSVPSELIEAARADGCGEIGIFFKVILPLVRPAIATVMVFNFINIWGEYMWASIATSSSAAIQTLPVGLLYFRGQYGIEWGPFAAAIMIIIIPLMLVFIYLQKYFIQGLTSGAVKG</sequence>
<evidence type="ECO:0000256" key="5">
    <source>
        <dbReference type="ARBA" id="ARBA00022989"/>
    </source>
</evidence>
<keyword evidence="3" id="KW-1003">Cell membrane</keyword>
<keyword evidence="2 7" id="KW-0813">Transport</keyword>